<keyword evidence="2" id="KW-0812">Transmembrane</keyword>
<evidence type="ECO:0000256" key="1">
    <source>
        <dbReference type="SAM" id="MobiDB-lite"/>
    </source>
</evidence>
<dbReference type="AlphaFoldDB" id="A0A818CZS5"/>
<feature type="region of interest" description="Disordered" evidence="1">
    <location>
        <begin position="78"/>
        <end position="115"/>
    </location>
</feature>
<dbReference type="EMBL" id="CAJNYU010001429">
    <property type="protein sequence ID" value="CAF3433748.1"/>
    <property type="molecule type" value="Genomic_DNA"/>
</dbReference>
<feature type="compositionally biased region" description="Basic residues" evidence="1">
    <location>
        <begin position="79"/>
        <end position="115"/>
    </location>
</feature>
<keyword evidence="2" id="KW-0472">Membrane</keyword>
<keyword evidence="2" id="KW-1133">Transmembrane helix</keyword>
<organism evidence="3 4">
    <name type="scientific">Rotaria socialis</name>
    <dbReference type="NCBI Taxonomy" id="392032"/>
    <lineage>
        <taxon>Eukaryota</taxon>
        <taxon>Metazoa</taxon>
        <taxon>Spiralia</taxon>
        <taxon>Gnathifera</taxon>
        <taxon>Rotifera</taxon>
        <taxon>Eurotatoria</taxon>
        <taxon>Bdelloidea</taxon>
        <taxon>Philodinida</taxon>
        <taxon>Philodinidae</taxon>
        <taxon>Rotaria</taxon>
    </lineage>
</organism>
<evidence type="ECO:0000313" key="3">
    <source>
        <dbReference type="EMBL" id="CAF3433748.1"/>
    </source>
</evidence>
<reference evidence="3" key="1">
    <citation type="submission" date="2021-02" db="EMBL/GenBank/DDBJ databases">
        <authorList>
            <person name="Nowell W R."/>
        </authorList>
    </citation>
    <scope>NUCLEOTIDE SEQUENCE</scope>
</reference>
<dbReference type="Proteomes" id="UP000663869">
    <property type="component" value="Unassembled WGS sequence"/>
</dbReference>
<gene>
    <name evidence="3" type="ORF">FME351_LOCUS12014</name>
</gene>
<name>A0A818CZS5_9BILA</name>
<sequence>MISQVSIWDENKISPEKNTCIKTNEWHIDRKGASYKSLYSGRTTFLSMALVGALLAGIGLAVVLTLYLQTPSNQSKYSVSHHHWHRQHYQYHQRQQRRQHHQRQQRQQRQQHRRHRRLLLPMSTVIHALRQATVDPVTLVPLRAMVVSSLASAIRNRGQPSTHQ</sequence>
<accession>A0A818CZS5</accession>
<protein>
    <submittedName>
        <fullName evidence="3">Uncharacterized protein</fullName>
    </submittedName>
</protein>
<feature type="transmembrane region" description="Helical" evidence="2">
    <location>
        <begin position="45"/>
        <end position="68"/>
    </location>
</feature>
<evidence type="ECO:0000256" key="2">
    <source>
        <dbReference type="SAM" id="Phobius"/>
    </source>
</evidence>
<proteinExistence type="predicted"/>
<evidence type="ECO:0000313" key="4">
    <source>
        <dbReference type="Proteomes" id="UP000663869"/>
    </source>
</evidence>
<comment type="caution">
    <text evidence="3">The sequence shown here is derived from an EMBL/GenBank/DDBJ whole genome shotgun (WGS) entry which is preliminary data.</text>
</comment>